<gene>
    <name evidence="1" type="ORF">PhAPEC5_11</name>
</gene>
<dbReference type="RefSeq" id="YP_009055517.1">
    <property type="nucleotide sequence ID" value="NC_024786.1"/>
</dbReference>
<dbReference type="KEGG" id="vg:20283786"/>
<sequence length="82" mass="9518">MDKPKNHSKEWDNLDNTNLKLLVESDKSFVEISNIMQRTLAATITQAQRLNLIHVQDVGGEIRSKIIYKITYLESIPWSTFK</sequence>
<accession>A0A067Y134</accession>
<keyword evidence="2" id="KW-1185">Reference proteome</keyword>
<evidence type="ECO:0000313" key="2">
    <source>
        <dbReference type="Proteomes" id="UP000027383"/>
    </source>
</evidence>
<proteinExistence type="predicted"/>
<name>A0A067Y134_9CAUD</name>
<protein>
    <submittedName>
        <fullName evidence="1">Uncharacterized protein</fullName>
    </submittedName>
</protein>
<dbReference type="Proteomes" id="UP000027383">
    <property type="component" value="Segment"/>
</dbReference>
<dbReference type="GeneID" id="20283786"/>
<reference evidence="1 2" key="1">
    <citation type="journal article" date="2014" name="Vet. Microbiol.">
        <title>A cocktail of in vitro efficient phages is not a guarantee for in vivo therapeutic results against avian colibacillosis.</title>
        <authorList>
            <person name="Tsonos J."/>
            <person name="Oosterik L.H."/>
            <person name="Tuntufye H.N."/>
            <person name="Klumpp J."/>
            <person name="Butaye P."/>
            <person name="De Greve H."/>
            <person name="Hernalsteens J.P."/>
            <person name="Lavigne R."/>
            <person name="Goddeeris B.M."/>
        </authorList>
    </citation>
    <scope>NUCLEOTIDE SEQUENCE [LARGE SCALE GENOMIC DNA]</scope>
</reference>
<evidence type="ECO:0000313" key="1">
    <source>
        <dbReference type="EMBL" id="AGV99291.1"/>
    </source>
</evidence>
<dbReference type="OrthoDB" id="33755at10239"/>
<organism evidence="1 2">
    <name type="scientific">Escherichia phage vB_EcoP_PhAPEC5</name>
    <dbReference type="NCBI Taxonomy" id="1395983"/>
    <lineage>
        <taxon>Viruses</taxon>
        <taxon>Duplodnaviria</taxon>
        <taxon>Heunggongvirae</taxon>
        <taxon>Uroviricota</taxon>
        <taxon>Caudoviricetes</taxon>
        <taxon>Schitoviridae</taxon>
        <taxon>Enquatrovirinae</taxon>
        <taxon>Gamaleyavirus</taxon>
        <taxon>Gamaleyavirus APEC5</taxon>
    </lineage>
</organism>
<dbReference type="EMBL" id="KF192075">
    <property type="protein sequence ID" value="AGV99291.1"/>
    <property type="molecule type" value="Genomic_DNA"/>
</dbReference>